<dbReference type="GO" id="GO:0003700">
    <property type="term" value="F:DNA-binding transcription factor activity"/>
    <property type="evidence" value="ECO:0007669"/>
    <property type="project" value="InterPro"/>
</dbReference>
<accession>A0A2Z4ISZ5</accession>
<evidence type="ECO:0000313" key="3">
    <source>
        <dbReference type="Proteomes" id="UP000249616"/>
    </source>
</evidence>
<sequence length="207" mass="22462">MLCQAEHIASRRWSRLRHVTSHRSSGDDAAAAGAFHLGNDFGIAIGAVFRAYAKATEAAVADIPGGPRGYFVLTAAVQGEANNQRSLAERFGVDRTVMTYLLDDLERAGLVERRPDPADRRSRHIIATPHGAERWTELRGRVELVERHILAGLPEESRAGFQAMLCTLAGHVNAHGPMVDVCRIVADCTLAEEAERAALCDGRRATG</sequence>
<dbReference type="AlphaFoldDB" id="A0A2Z4ISZ5"/>
<dbReference type="SUPFAM" id="SSF46785">
    <property type="entry name" value="Winged helix' DNA-binding domain"/>
    <property type="match status" value="1"/>
</dbReference>
<dbReference type="SMART" id="SM00347">
    <property type="entry name" value="HTH_MARR"/>
    <property type="match status" value="1"/>
</dbReference>
<dbReference type="InterPro" id="IPR039422">
    <property type="entry name" value="MarR/SlyA-like"/>
</dbReference>
<feature type="domain" description="HTH marR-type" evidence="1">
    <location>
        <begin position="38"/>
        <end position="170"/>
    </location>
</feature>
<keyword evidence="3" id="KW-1185">Reference proteome</keyword>
<dbReference type="InterPro" id="IPR036390">
    <property type="entry name" value="WH_DNA-bd_sf"/>
</dbReference>
<dbReference type="KEGG" id="scad:DN051_04310"/>
<organism evidence="2 3">
    <name type="scientific">Streptomyces cadmiisoli</name>
    <dbReference type="NCBI Taxonomy" id="2184053"/>
    <lineage>
        <taxon>Bacteria</taxon>
        <taxon>Bacillati</taxon>
        <taxon>Actinomycetota</taxon>
        <taxon>Actinomycetes</taxon>
        <taxon>Kitasatosporales</taxon>
        <taxon>Streptomycetaceae</taxon>
        <taxon>Streptomyces</taxon>
        <taxon>Streptomyces aurantiacus group</taxon>
    </lineage>
</organism>
<dbReference type="Proteomes" id="UP000249616">
    <property type="component" value="Chromosome"/>
</dbReference>
<evidence type="ECO:0000313" key="2">
    <source>
        <dbReference type="EMBL" id="AWW35965.1"/>
    </source>
</evidence>
<dbReference type="Pfam" id="PF01047">
    <property type="entry name" value="MarR"/>
    <property type="match status" value="1"/>
</dbReference>
<proteinExistence type="predicted"/>
<gene>
    <name evidence="2" type="ORF">DN051_04310</name>
</gene>
<dbReference type="PRINTS" id="PR00598">
    <property type="entry name" value="HTHMARR"/>
</dbReference>
<dbReference type="InterPro" id="IPR000835">
    <property type="entry name" value="HTH_MarR-typ"/>
</dbReference>
<name>A0A2Z4ISZ5_9ACTN</name>
<protein>
    <submittedName>
        <fullName evidence="2">MarR family transcriptional regulator</fullName>
    </submittedName>
</protein>
<dbReference type="InterPro" id="IPR036388">
    <property type="entry name" value="WH-like_DNA-bd_sf"/>
</dbReference>
<dbReference type="GO" id="GO:0006950">
    <property type="term" value="P:response to stress"/>
    <property type="evidence" value="ECO:0007669"/>
    <property type="project" value="TreeGrafter"/>
</dbReference>
<dbReference type="EMBL" id="CP030073">
    <property type="protein sequence ID" value="AWW35965.1"/>
    <property type="molecule type" value="Genomic_DNA"/>
</dbReference>
<reference evidence="2 3" key="1">
    <citation type="journal article" date="2019" name="Int. J. Syst. Evol. Microbiol.">
        <title>Streptomyces cadmiisoli sp. nov., a novel actinomycete isolated from cadmium-contaminated soil.</title>
        <authorList>
            <person name="Li K."/>
            <person name="Tang X."/>
            <person name="Zhao J."/>
            <person name="Guo Y."/>
            <person name="Tang Y."/>
            <person name="Gao J."/>
        </authorList>
    </citation>
    <scope>NUCLEOTIDE SEQUENCE [LARGE SCALE GENOMIC DNA]</scope>
    <source>
        <strain evidence="2 3">ZFG47</strain>
    </source>
</reference>
<dbReference type="Gene3D" id="1.10.10.10">
    <property type="entry name" value="Winged helix-like DNA-binding domain superfamily/Winged helix DNA-binding domain"/>
    <property type="match status" value="1"/>
</dbReference>
<dbReference type="PANTHER" id="PTHR33164:SF43">
    <property type="entry name" value="HTH-TYPE TRANSCRIPTIONAL REPRESSOR YETL"/>
    <property type="match status" value="1"/>
</dbReference>
<dbReference type="PROSITE" id="PS50995">
    <property type="entry name" value="HTH_MARR_2"/>
    <property type="match status" value="1"/>
</dbReference>
<evidence type="ECO:0000259" key="1">
    <source>
        <dbReference type="PROSITE" id="PS50995"/>
    </source>
</evidence>
<dbReference type="PANTHER" id="PTHR33164">
    <property type="entry name" value="TRANSCRIPTIONAL REGULATOR, MARR FAMILY"/>
    <property type="match status" value="1"/>
</dbReference>